<dbReference type="OrthoDB" id="547419at2"/>
<reference evidence="1 2" key="1">
    <citation type="submission" date="2019-03" db="EMBL/GenBank/DDBJ databases">
        <title>Genomic Encyclopedia of Type Strains, Phase IV (KMG-IV): sequencing the most valuable type-strain genomes for metagenomic binning, comparative biology and taxonomic classification.</title>
        <authorList>
            <person name="Goeker M."/>
        </authorList>
    </citation>
    <scope>NUCLEOTIDE SEQUENCE [LARGE SCALE GENOMIC DNA]</scope>
    <source>
        <strain evidence="1 2">DSM 24766</strain>
    </source>
</reference>
<evidence type="ECO:0008006" key="3">
    <source>
        <dbReference type="Google" id="ProtNLM"/>
    </source>
</evidence>
<dbReference type="EMBL" id="SLXU01000011">
    <property type="protein sequence ID" value="TCP60230.1"/>
    <property type="molecule type" value="Genomic_DNA"/>
</dbReference>
<sequence>MTRRIILHIGSPKCGSTYLQKVLSQNAEALGSVGIRYPAPAATHPGNAGDLQTITRERLESYFAGGIETVVLSHEDLYSLPGRGDALAALAAEDGAEVQIVAFLRPFSEFLYGDYSQFMKQHFEQFLATRNPYDGRSFREFCERRVKTLNPAQFLRNWQKRFPSVPLALDSHRAIRPVLERLLGEIPAMDWTVRRHETNPSLRMEDCDRIVAAMRDLDRNAKDIRDMFRTAFHMTAEPDAGKTEARTAWIEAAFARQNAAILDEFGYDNRLARQAREKCG</sequence>
<name>A0A4R2RAC7_9RHOB</name>
<evidence type="ECO:0000313" key="1">
    <source>
        <dbReference type="EMBL" id="TCP60230.1"/>
    </source>
</evidence>
<accession>A0A4R2RAC7</accession>
<dbReference type="AlphaFoldDB" id="A0A4R2RAC7"/>
<keyword evidence="2" id="KW-1185">Reference proteome</keyword>
<evidence type="ECO:0000313" key="2">
    <source>
        <dbReference type="Proteomes" id="UP000295050"/>
    </source>
</evidence>
<gene>
    <name evidence="1" type="ORF">EV663_11116</name>
</gene>
<dbReference type="Proteomes" id="UP000295050">
    <property type="component" value="Unassembled WGS sequence"/>
</dbReference>
<dbReference type="RefSeq" id="WP_132951863.1">
    <property type="nucleotide sequence ID" value="NZ_SLXU01000011.1"/>
</dbReference>
<dbReference type="SUPFAM" id="SSF52540">
    <property type="entry name" value="P-loop containing nucleoside triphosphate hydrolases"/>
    <property type="match status" value="1"/>
</dbReference>
<comment type="caution">
    <text evidence="1">The sequence shown here is derived from an EMBL/GenBank/DDBJ whole genome shotgun (WGS) entry which is preliminary data.</text>
</comment>
<dbReference type="Gene3D" id="3.40.50.300">
    <property type="entry name" value="P-loop containing nucleotide triphosphate hydrolases"/>
    <property type="match status" value="1"/>
</dbReference>
<organism evidence="1 2">
    <name type="scientific">Rhodovulum bhavnagarense</name>
    <dbReference type="NCBI Taxonomy" id="992286"/>
    <lineage>
        <taxon>Bacteria</taxon>
        <taxon>Pseudomonadati</taxon>
        <taxon>Pseudomonadota</taxon>
        <taxon>Alphaproteobacteria</taxon>
        <taxon>Rhodobacterales</taxon>
        <taxon>Paracoccaceae</taxon>
        <taxon>Rhodovulum</taxon>
    </lineage>
</organism>
<dbReference type="InterPro" id="IPR027417">
    <property type="entry name" value="P-loop_NTPase"/>
</dbReference>
<proteinExistence type="predicted"/>
<protein>
    <recommendedName>
        <fullName evidence="3">Sulfotransferase domain-containing protein</fullName>
    </recommendedName>
</protein>